<keyword evidence="20" id="KW-1185">Reference proteome</keyword>
<dbReference type="STRING" id="76193.A0A194RKV4"/>
<dbReference type="GO" id="GO:0030154">
    <property type="term" value="P:cell differentiation"/>
    <property type="evidence" value="ECO:0007669"/>
    <property type="project" value="UniProtKB-KW"/>
</dbReference>
<feature type="domain" description="Tudor" evidence="16">
    <location>
        <begin position="1027"/>
        <end position="1086"/>
    </location>
</feature>
<dbReference type="GO" id="GO:0051321">
    <property type="term" value="P:meiotic cell cycle"/>
    <property type="evidence" value="ECO:0007669"/>
    <property type="project" value="UniProtKB-KW"/>
</dbReference>
<dbReference type="InterPro" id="IPR035437">
    <property type="entry name" value="SNase_OB-fold_sf"/>
</dbReference>
<dbReference type="PROSITE" id="PS51192">
    <property type="entry name" value="HELICASE_ATP_BIND_1"/>
    <property type="match status" value="1"/>
</dbReference>
<dbReference type="InterPro" id="IPR007502">
    <property type="entry name" value="Helicase-assoc_dom"/>
</dbReference>
<evidence type="ECO:0000313" key="19">
    <source>
        <dbReference type="EMBL" id="KPJ18172.1"/>
    </source>
</evidence>
<dbReference type="InterPro" id="IPR027417">
    <property type="entry name" value="P-loop_NTPase"/>
</dbReference>
<organism evidence="19 20">
    <name type="scientific">Papilio machaon</name>
    <name type="common">Old World swallowtail butterfly</name>
    <dbReference type="NCBI Taxonomy" id="76193"/>
    <lineage>
        <taxon>Eukaryota</taxon>
        <taxon>Metazoa</taxon>
        <taxon>Ecdysozoa</taxon>
        <taxon>Arthropoda</taxon>
        <taxon>Hexapoda</taxon>
        <taxon>Insecta</taxon>
        <taxon>Pterygota</taxon>
        <taxon>Neoptera</taxon>
        <taxon>Endopterygota</taxon>
        <taxon>Lepidoptera</taxon>
        <taxon>Glossata</taxon>
        <taxon>Ditrysia</taxon>
        <taxon>Papilionoidea</taxon>
        <taxon>Papilionidae</taxon>
        <taxon>Papilioninae</taxon>
        <taxon>Papilio</taxon>
    </lineage>
</organism>
<dbReference type="SMART" id="SM00490">
    <property type="entry name" value="HELICc"/>
    <property type="match status" value="1"/>
</dbReference>
<evidence type="ECO:0000256" key="15">
    <source>
        <dbReference type="ARBA" id="ARBA00047984"/>
    </source>
</evidence>
<feature type="domain" description="Helicase ATP-binding" evidence="17">
    <location>
        <begin position="212"/>
        <end position="378"/>
    </location>
</feature>
<dbReference type="GO" id="GO:0031047">
    <property type="term" value="P:regulatory ncRNA-mediated gene silencing"/>
    <property type="evidence" value="ECO:0007669"/>
    <property type="project" value="UniProtKB-KW"/>
</dbReference>
<name>A0A194RKV4_PAPMA</name>
<dbReference type="PROSITE" id="PS51194">
    <property type="entry name" value="HELICASE_CTER"/>
    <property type="match status" value="1"/>
</dbReference>
<comment type="subcellular location">
    <subcellularLocation>
        <location evidence="1">Cytoplasm</location>
    </subcellularLocation>
</comment>
<dbReference type="InParanoid" id="A0A194RKV4"/>
<evidence type="ECO:0000256" key="1">
    <source>
        <dbReference type="ARBA" id="ARBA00004496"/>
    </source>
</evidence>
<dbReference type="SMART" id="SM00487">
    <property type="entry name" value="DEXDc"/>
    <property type="match status" value="1"/>
</dbReference>
<evidence type="ECO:0000256" key="2">
    <source>
        <dbReference type="ARBA" id="ARBA00008792"/>
    </source>
</evidence>
<dbReference type="Gene3D" id="3.40.50.300">
    <property type="entry name" value="P-loop containing nucleotide triphosphate hydrolases"/>
    <property type="match status" value="3"/>
</dbReference>
<evidence type="ECO:0000256" key="8">
    <source>
        <dbReference type="ARBA" id="ARBA00022782"/>
    </source>
</evidence>
<dbReference type="CDD" id="cd18791">
    <property type="entry name" value="SF2_C_RHA"/>
    <property type="match status" value="1"/>
</dbReference>
<dbReference type="InterPro" id="IPR001650">
    <property type="entry name" value="Helicase_C-like"/>
</dbReference>
<evidence type="ECO:0000256" key="9">
    <source>
        <dbReference type="ARBA" id="ARBA00022801"/>
    </source>
</evidence>
<keyword evidence="13" id="KW-0943">RNA-mediated gene silencing</keyword>
<dbReference type="GO" id="GO:0005737">
    <property type="term" value="C:cytoplasm"/>
    <property type="evidence" value="ECO:0007669"/>
    <property type="project" value="UniProtKB-SubCell"/>
</dbReference>
<keyword evidence="12" id="KW-0744">Spermatogenesis</keyword>
<dbReference type="InterPro" id="IPR002999">
    <property type="entry name" value="Tudor"/>
</dbReference>
<dbReference type="PANTHER" id="PTHR18934:SF113">
    <property type="entry name" value="ATP-DEPENDENT RNA HELICASE TDRD9"/>
    <property type="match status" value="1"/>
</dbReference>
<protein>
    <recommendedName>
        <fullName evidence="4">Probable ATP-dependent RNA helicase spindle-E</fullName>
        <ecNumber evidence="3">3.6.4.13</ecNumber>
    </recommendedName>
</protein>
<keyword evidence="14" id="KW-0469">Meiosis</keyword>
<sequence length="1559" mass="175349">MEELRSFFNNPCPSNAQVKKLRGPITGGRRITKEDTINELNKPEQHRHSVLASGTDYAEAIKKKEMENYLKYEGNRDTFQSFAGGLDSLEQLSSYSYSMQNIEALTEEAMNEVYKKYSFQRKEDTNNLAINEYRQQILSSISAYPVVIIEGPTGCGKTTQVPQWILDDSFENRRPCKIVVTQPRRIAAISIAKRVAQERGWDVSGVVGYQILSSISAYPVVIIEGPTGCGKTTQVPQWILDDSFENRRPCKIVVTQPRRIAAISIAKRVAQERGWDVSGVVGYQVALEAKVSSDTRISYVTTGILLQKLVSAKNMNEYTHVILDEVHERGQEMDFLLLVVKRLLYTVSPHVKVVLMSATINRKTFADYFMIPTPMGLQTAISIKVVKKDPMFTVKTFYLNHLNKFGSILDKITSSKNESPGIPSEMHHLVIKLIDAFEQIDEKEENFACRSEADLPSVLIFLPGINEIEELYDCLTNSELRSKMSEKTGTSKTKWWVLPLHSTITADEQVRVFQRAPPGQRKIILATNIAESSITVPDIKYVIDYCLMKVLVADTATNFTSLQLSWAAKANCEQRAGRAGRVRDGRVYRLVLERFYNDLPDECPPEIVRCPLERLVLLAKMLDMGPPSDILALAMDPPDMSNIHKTMLVLKEVGGMKKTINDEWCVSDGDITYLGRIMAKLPLDVRISKLIMLGYIYGCFDESIIMAAAMSVKNVFNSPFREKLNAYNSKLTWADGSTSDCIAFLNVYKVWNHLRKLNYFKQPGSEGQWARRFYVQVRALRELDDLVRELRVRLSREGLDTNAVPSPWAKHEITLVLKLIIAGAFYPQYFVHASTDECREREAVRVLGGLNPRRSLYFTGWPTHQPLAPYAPAIRNTVRRLLGDDPRVSFDVGSRKIFLTFSDGSDETKSTEKTGDPTIPGQVVLPVYKAVKARQIRTDFRIPLLPIEKANELAAAHERANTIIDLDKMVPRLPEIDDTHFPLKLSQYISVSKFWVQYDDESTVAELREIEAALNRGTLLASAGGEKPGVLRAAPYVSAAGTAFYRARIVNTLPRDMLEVLYIDYGSYGRVSTCSVRELPAGVCSNTPPLAMRCSLTGVAPAPLLDHHAHWTPAADHLFTTLITRGRLLGKVYSVVNGVVSIELFAEHGKTSVNKALLDKGLAVPCEESYESKLNHDVREMANGLNMVQKRAYNKEQIEAAFYHMNEIDPPNYKECDTDVCLKGPFSPLEISVHNLMYAGREKQVNIEWNSVNSVLLDTEPQEIYERLLVAAQVGQNEMGSTLTLHHTTLMPNIPGLPAIIALLFCPALLVAAQVGQNEMGSTLTLHHTTLMPNIPGLPAIIALLFCPAAELRRDERCTRYVSTLCGLGSHDDGRPYFPEHDILVNIDVDLDVDDIGLINHVRHLMDYMMFCSEGQDTPTADDEFHPKVPKFIREDIMKLLRKRRKHREPCCVANAWCWRSADESELLEISVPGMAERALVFSLHRPLELHATPRTDLLRLHAANQALYHMLARTSSSSSQELTCELCNTGPLPAPAMRIHLYSNMHLEKEDDLRDVQS</sequence>
<accession>A0A194RKV4</accession>
<keyword evidence="8" id="KW-0221">Differentiation</keyword>
<dbReference type="SUPFAM" id="SSF52540">
    <property type="entry name" value="P-loop containing nucleoside triphosphate hydrolases"/>
    <property type="match status" value="2"/>
</dbReference>
<reference evidence="19 20" key="1">
    <citation type="journal article" date="2015" name="Nat. Commun.">
        <title>Outbred genome sequencing and CRISPR/Cas9 gene editing in butterflies.</title>
        <authorList>
            <person name="Li X."/>
            <person name="Fan D."/>
            <person name="Zhang W."/>
            <person name="Liu G."/>
            <person name="Zhang L."/>
            <person name="Zhao L."/>
            <person name="Fang X."/>
            <person name="Chen L."/>
            <person name="Dong Y."/>
            <person name="Chen Y."/>
            <person name="Ding Y."/>
            <person name="Zhao R."/>
            <person name="Feng M."/>
            <person name="Zhu Y."/>
            <person name="Feng Y."/>
            <person name="Jiang X."/>
            <person name="Zhu D."/>
            <person name="Xiang H."/>
            <person name="Feng X."/>
            <person name="Li S."/>
            <person name="Wang J."/>
            <person name="Zhang G."/>
            <person name="Kronforst M.R."/>
            <person name="Wang W."/>
        </authorList>
    </citation>
    <scope>NUCLEOTIDE SEQUENCE [LARGE SCALE GENOMIC DNA]</scope>
    <source>
        <strain evidence="19">Ya'a_city_454_Pm</strain>
        <tissue evidence="19">Whole body</tissue>
    </source>
</reference>
<dbReference type="SMART" id="SM00333">
    <property type="entry name" value="TUDOR"/>
    <property type="match status" value="1"/>
</dbReference>
<dbReference type="Gene3D" id="2.40.50.90">
    <property type="match status" value="1"/>
</dbReference>
<dbReference type="SUPFAM" id="SSF63748">
    <property type="entry name" value="Tudor/PWWP/MBT"/>
    <property type="match status" value="1"/>
</dbReference>
<keyword evidence="11" id="KW-0067">ATP-binding</keyword>
<evidence type="ECO:0000259" key="17">
    <source>
        <dbReference type="PROSITE" id="PS51192"/>
    </source>
</evidence>
<keyword evidence="7" id="KW-0547">Nucleotide-binding</keyword>
<dbReference type="Gene3D" id="2.30.30.140">
    <property type="match status" value="1"/>
</dbReference>
<evidence type="ECO:0000313" key="20">
    <source>
        <dbReference type="Proteomes" id="UP000053240"/>
    </source>
</evidence>
<proteinExistence type="inferred from homology"/>
<comment type="catalytic activity">
    <reaction evidence="15">
        <text>ATP + H2O = ADP + phosphate + H(+)</text>
        <dbReference type="Rhea" id="RHEA:13065"/>
        <dbReference type="ChEBI" id="CHEBI:15377"/>
        <dbReference type="ChEBI" id="CHEBI:15378"/>
        <dbReference type="ChEBI" id="CHEBI:30616"/>
        <dbReference type="ChEBI" id="CHEBI:43474"/>
        <dbReference type="ChEBI" id="CHEBI:456216"/>
        <dbReference type="EC" id="3.6.4.13"/>
    </reaction>
</comment>
<dbReference type="FunCoup" id="A0A194RKV4">
    <property type="interactions" value="125"/>
</dbReference>
<evidence type="ECO:0000256" key="7">
    <source>
        <dbReference type="ARBA" id="ARBA00022741"/>
    </source>
</evidence>
<dbReference type="GO" id="GO:0005524">
    <property type="term" value="F:ATP binding"/>
    <property type="evidence" value="ECO:0007669"/>
    <property type="project" value="UniProtKB-KW"/>
</dbReference>
<dbReference type="InterPro" id="IPR011545">
    <property type="entry name" value="DEAD/DEAH_box_helicase_dom"/>
</dbReference>
<evidence type="ECO:0000256" key="11">
    <source>
        <dbReference type="ARBA" id="ARBA00022840"/>
    </source>
</evidence>
<dbReference type="Proteomes" id="UP000053240">
    <property type="component" value="Unassembled WGS sequence"/>
</dbReference>
<dbReference type="EMBL" id="KQ460045">
    <property type="protein sequence ID" value="KPJ18172.1"/>
    <property type="molecule type" value="Genomic_DNA"/>
</dbReference>
<feature type="domain" description="Helicase C-terminal" evidence="18">
    <location>
        <begin position="432"/>
        <end position="623"/>
    </location>
</feature>
<dbReference type="PROSITE" id="PS50304">
    <property type="entry name" value="TUDOR"/>
    <property type="match status" value="1"/>
</dbReference>
<dbReference type="Gene3D" id="1.20.120.1080">
    <property type="match status" value="1"/>
</dbReference>
<evidence type="ECO:0000256" key="4">
    <source>
        <dbReference type="ARBA" id="ARBA00013352"/>
    </source>
</evidence>
<gene>
    <name evidence="19" type="ORF">RR48_12020</name>
</gene>
<dbReference type="SMART" id="SM00847">
    <property type="entry name" value="HA2"/>
    <property type="match status" value="1"/>
</dbReference>
<dbReference type="PANTHER" id="PTHR18934">
    <property type="entry name" value="ATP-DEPENDENT RNA HELICASE"/>
    <property type="match status" value="1"/>
</dbReference>
<evidence type="ECO:0000256" key="10">
    <source>
        <dbReference type="ARBA" id="ARBA00022806"/>
    </source>
</evidence>
<dbReference type="GO" id="GO:0007283">
    <property type="term" value="P:spermatogenesis"/>
    <property type="evidence" value="ECO:0007669"/>
    <property type="project" value="UniProtKB-KW"/>
</dbReference>
<keyword evidence="9" id="KW-0378">Hydrolase</keyword>
<keyword evidence="6" id="KW-0963">Cytoplasm</keyword>
<dbReference type="EC" id="3.6.4.13" evidence="3"/>
<keyword evidence="5" id="KW-0217">Developmental protein</keyword>
<evidence type="ECO:0000256" key="5">
    <source>
        <dbReference type="ARBA" id="ARBA00022473"/>
    </source>
</evidence>
<evidence type="ECO:0000256" key="14">
    <source>
        <dbReference type="ARBA" id="ARBA00023254"/>
    </source>
</evidence>
<evidence type="ECO:0000259" key="16">
    <source>
        <dbReference type="PROSITE" id="PS50304"/>
    </source>
</evidence>
<dbReference type="Pfam" id="PF21010">
    <property type="entry name" value="HA2_C"/>
    <property type="match status" value="1"/>
</dbReference>
<dbReference type="GO" id="GO:0003724">
    <property type="term" value="F:RNA helicase activity"/>
    <property type="evidence" value="ECO:0007669"/>
    <property type="project" value="UniProtKB-EC"/>
</dbReference>
<dbReference type="Pfam" id="PF00271">
    <property type="entry name" value="Helicase_C"/>
    <property type="match status" value="1"/>
</dbReference>
<dbReference type="Pfam" id="PF00270">
    <property type="entry name" value="DEAD"/>
    <property type="match status" value="1"/>
</dbReference>
<dbReference type="GO" id="GO:0003723">
    <property type="term" value="F:RNA binding"/>
    <property type="evidence" value="ECO:0007669"/>
    <property type="project" value="TreeGrafter"/>
</dbReference>
<evidence type="ECO:0000256" key="3">
    <source>
        <dbReference type="ARBA" id="ARBA00012552"/>
    </source>
</evidence>
<dbReference type="Pfam" id="PF00567">
    <property type="entry name" value="TUDOR"/>
    <property type="match status" value="1"/>
</dbReference>
<evidence type="ECO:0000256" key="12">
    <source>
        <dbReference type="ARBA" id="ARBA00022871"/>
    </source>
</evidence>
<keyword evidence="10 19" id="KW-0347">Helicase</keyword>
<evidence type="ECO:0000256" key="6">
    <source>
        <dbReference type="ARBA" id="ARBA00022490"/>
    </source>
</evidence>
<dbReference type="InterPro" id="IPR014001">
    <property type="entry name" value="Helicase_ATP-bd"/>
</dbReference>
<dbReference type="GO" id="GO:0016787">
    <property type="term" value="F:hydrolase activity"/>
    <property type="evidence" value="ECO:0007669"/>
    <property type="project" value="UniProtKB-KW"/>
</dbReference>
<comment type="similarity">
    <text evidence="2">Belongs to the DEAD box helicase family. DEAH subfamily.</text>
</comment>
<evidence type="ECO:0000256" key="13">
    <source>
        <dbReference type="ARBA" id="ARBA00023158"/>
    </source>
</evidence>
<evidence type="ECO:0000259" key="18">
    <source>
        <dbReference type="PROSITE" id="PS51194"/>
    </source>
</evidence>